<dbReference type="InterPro" id="IPR018490">
    <property type="entry name" value="cNMP-bd_dom_sf"/>
</dbReference>
<feature type="domain" description="HTH crp-type" evidence="5">
    <location>
        <begin position="152"/>
        <end position="221"/>
    </location>
</feature>
<dbReference type="SMART" id="SM00100">
    <property type="entry name" value="cNMP"/>
    <property type="match status" value="1"/>
</dbReference>
<evidence type="ECO:0000259" key="4">
    <source>
        <dbReference type="PROSITE" id="PS50042"/>
    </source>
</evidence>
<dbReference type="SUPFAM" id="SSF51206">
    <property type="entry name" value="cAMP-binding domain-like"/>
    <property type="match status" value="1"/>
</dbReference>
<dbReference type="PRINTS" id="PR00034">
    <property type="entry name" value="HTHCRP"/>
</dbReference>
<reference evidence="6" key="1">
    <citation type="submission" date="2018-06" db="EMBL/GenBank/DDBJ databases">
        <authorList>
            <person name="Zhirakovskaya E."/>
        </authorList>
    </citation>
    <scope>NUCLEOTIDE SEQUENCE</scope>
</reference>
<keyword evidence="1" id="KW-0805">Transcription regulation</keyword>
<dbReference type="CDD" id="cd00038">
    <property type="entry name" value="CAP_ED"/>
    <property type="match status" value="1"/>
</dbReference>
<dbReference type="Pfam" id="PF13545">
    <property type="entry name" value="HTH_Crp_2"/>
    <property type="match status" value="1"/>
</dbReference>
<evidence type="ECO:0000313" key="6">
    <source>
        <dbReference type="EMBL" id="VAW27769.1"/>
    </source>
</evidence>
<dbReference type="AlphaFoldDB" id="A0A3B0USZ7"/>
<keyword evidence="2" id="KW-0238">DNA-binding</keyword>
<keyword evidence="3" id="KW-0804">Transcription</keyword>
<gene>
    <name evidence="6" type="ORF">MNBD_BACTEROID07-1203</name>
</gene>
<sequence>MGFEKTLICFDCSMASPVFCSLRPEEIARIDKNRIEVTYNPGETIMKSGTPNTHVISFFEGLAKISLEGKGGKNFILDFVRPPSFFSGPGLFIDKKHHFTISAVEPCKLCLIEMKPFLEVMKGNAKMAFAFMENSNNFILNLANKMESLLVKHHHGRVAEAVLYLSKKIYYSNPFKLSISKKELSEMTGLSKESVSRILHEFTNEGMIQITGKTFHILKEDLLEQISRNG</sequence>
<accession>A0A3B0USZ7</accession>
<protein>
    <recommendedName>
        <fullName evidence="7">Transcriptional regulator, Crp/Fnr family</fullName>
    </recommendedName>
</protein>
<evidence type="ECO:0000256" key="1">
    <source>
        <dbReference type="ARBA" id="ARBA00023015"/>
    </source>
</evidence>
<feature type="domain" description="Cyclic nucleotide-binding" evidence="4">
    <location>
        <begin position="18"/>
        <end position="121"/>
    </location>
</feature>
<dbReference type="Pfam" id="PF00027">
    <property type="entry name" value="cNMP_binding"/>
    <property type="match status" value="1"/>
</dbReference>
<dbReference type="EMBL" id="UOET01000156">
    <property type="protein sequence ID" value="VAW27769.1"/>
    <property type="molecule type" value="Genomic_DNA"/>
</dbReference>
<proteinExistence type="predicted"/>
<name>A0A3B0USZ7_9ZZZZ</name>
<evidence type="ECO:0000256" key="2">
    <source>
        <dbReference type="ARBA" id="ARBA00023125"/>
    </source>
</evidence>
<dbReference type="PROSITE" id="PS50042">
    <property type="entry name" value="CNMP_BINDING_3"/>
    <property type="match status" value="1"/>
</dbReference>
<dbReference type="InterPro" id="IPR000595">
    <property type="entry name" value="cNMP-bd_dom"/>
</dbReference>
<dbReference type="GO" id="GO:0003677">
    <property type="term" value="F:DNA binding"/>
    <property type="evidence" value="ECO:0007669"/>
    <property type="project" value="UniProtKB-KW"/>
</dbReference>
<dbReference type="InterPro" id="IPR014710">
    <property type="entry name" value="RmlC-like_jellyroll"/>
</dbReference>
<evidence type="ECO:0000256" key="3">
    <source>
        <dbReference type="ARBA" id="ARBA00023163"/>
    </source>
</evidence>
<dbReference type="GO" id="GO:0005829">
    <property type="term" value="C:cytosol"/>
    <property type="evidence" value="ECO:0007669"/>
    <property type="project" value="TreeGrafter"/>
</dbReference>
<dbReference type="InterPro" id="IPR036388">
    <property type="entry name" value="WH-like_DNA-bd_sf"/>
</dbReference>
<dbReference type="PANTHER" id="PTHR24567">
    <property type="entry name" value="CRP FAMILY TRANSCRIPTIONAL REGULATORY PROTEIN"/>
    <property type="match status" value="1"/>
</dbReference>
<dbReference type="Gene3D" id="1.10.10.10">
    <property type="entry name" value="Winged helix-like DNA-binding domain superfamily/Winged helix DNA-binding domain"/>
    <property type="match status" value="1"/>
</dbReference>
<dbReference type="SUPFAM" id="SSF46785">
    <property type="entry name" value="Winged helix' DNA-binding domain"/>
    <property type="match status" value="1"/>
</dbReference>
<dbReference type="Gene3D" id="2.60.120.10">
    <property type="entry name" value="Jelly Rolls"/>
    <property type="match status" value="1"/>
</dbReference>
<evidence type="ECO:0000259" key="5">
    <source>
        <dbReference type="PROSITE" id="PS51063"/>
    </source>
</evidence>
<dbReference type="GO" id="GO:0003700">
    <property type="term" value="F:DNA-binding transcription factor activity"/>
    <property type="evidence" value="ECO:0007669"/>
    <property type="project" value="TreeGrafter"/>
</dbReference>
<dbReference type="InterPro" id="IPR036390">
    <property type="entry name" value="WH_DNA-bd_sf"/>
</dbReference>
<dbReference type="SMART" id="SM00419">
    <property type="entry name" value="HTH_CRP"/>
    <property type="match status" value="1"/>
</dbReference>
<dbReference type="InterPro" id="IPR012318">
    <property type="entry name" value="HTH_CRP"/>
</dbReference>
<evidence type="ECO:0008006" key="7">
    <source>
        <dbReference type="Google" id="ProtNLM"/>
    </source>
</evidence>
<organism evidence="6">
    <name type="scientific">hydrothermal vent metagenome</name>
    <dbReference type="NCBI Taxonomy" id="652676"/>
    <lineage>
        <taxon>unclassified sequences</taxon>
        <taxon>metagenomes</taxon>
        <taxon>ecological metagenomes</taxon>
    </lineage>
</organism>
<dbReference type="InterPro" id="IPR050397">
    <property type="entry name" value="Env_Response_Regulators"/>
</dbReference>
<dbReference type="PROSITE" id="PS51063">
    <property type="entry name" value="HTH_CRP_2"/>
    <property type="match status" value="1"/>
</dbReference>
<dbReference type="PANTHER" id="PTHR24567:SF74">
    <property type="entry name" value="HTH-TYPE TRANSCRIPTIONAL REGULATOR ARCR"/>
    <property type="match status" value="1"/>
</dbReference>